<dbReference type="GO" id="GO:0031071">
    <property type="term" value="F:cysteine desulfurase activity"/>
    <property type="evidence" value="ECO:0007669"/>
    <property type="project" value="UniProtKB-EC"/>
</dbReference>
<evidence type="ECO:0000259" key="9">
    <source>
        <dbReference type="Pfam" id="PF00266"/>
    </source>
</evidence>
<dbReference type="Gene3D" id="3.40.640.10">
    <property type="entry name" value="Type I PLP-dependent aspartate aminotransferase-like (Major domain)"/>
    <property type="match status" value="1"/>
</dbReference>
<dbReference type="InterPro" id="IPR015422">
    <property type="entry name" value="PyrdxlP-dep_Trfase_small"/>
</dbReference>
<sequence>MAKIYLDHASAMPVDPRVLEFAERYLKKDFGNPSSLYSVGLEAKRAIEDARKKIAELINAENETCIVFTGGATESNNLAIKGTAHRNIAKGKKVVASAIEHMSVLNPMKELQKSGFELTIIPVDSTGIVDIEKLDSILSKDTTVTSIMYANNEIGTIEPVGEISEVVHEKGLYLHVDATAAAGRIPIDVQNDGIDLLTLSSNDMYGPQGAGSLYIKSGIRLQSILPGGGQERGLRSGTENMFAITGMGEAARIAKIEMSQESNRLKVMRDKVVTEILKINKSYLTGHPTKRLPHHASFRFSRIEGESILLNMDTLYNIQISTGSACYSRTLEASHVLLAIGLKHEEAHGSMVITLGHSNKIEQIPVITKAVKETVERLRKLSPL</sequence>
<dbReference type="InterPro" id="IPR016454">
    <property type="entry name" value="Cysteine_dSase"/>
</dbReference>
<keyword evidence="6" id="KW-0408">Iron</keyword>
<dbReference type="PIRSF" id="PIRSF005572">
    <property type="entry name" value="NifS"/>
    <property type="match status" value="1"/>
</dbReference>
<evidence type="ECO:0000313" key="10">
    <source>
        <dbReference type="EMBL" id="OYD15872.1"/>
    </source>
</evidence>
<proteinExistence type="inferred from homology"/>
<dbReference type="PANTHER" id="PTHR11601">
    <property type="entry name" value="CYSTEINE DESULFURYLASE FAMILY MEMBER"/>
    <property type="match status" value="1"/>
</dbReference>
<keyword evidence="7" id="KW-0411">Iron-sulfur</keyword>
<dbReference type="Proteomes" id="UP000215215">
    <property type="component" value="Unassembled WGS sequence"/>
</dbReference>
<dbReference type="GO" id="GO:0051536">
    <property type="term" value="F:iron-sulfur cluster binding"/>
    <property type="evidence" value="ECO:0007669"/>
    <property type="project" value="UniProtKB-KW"/>
</dbReference>
<dbReference type="Pfam" id="PF00266">
    <property type="entry name" value="Aminotran_5"/>
    <property type="match status" value="1"/>
</dbReference>
<evidence type="ECO:0000256" key="3">
    <source>
        <dbReference type="ARBA" id="ARBA00022679"/>
    </source>
</evidence>
<accession>A0A235BUH2</accession>
<name>A0A235BUH2_UNCW3</name>
<dbReference type="Gene3D" id="3.90.1150.10">
    <property type="entry name" value="Aspartate Aminotransferase, domain 1"/>
    <property type="match status" value="1"/>
</dbReference>
<dbReference type="InterPro" id="IPR000192">
    <property type="entry name" value="Aminotrans_V_dom"/>
</dbReference>
<evidence type="ECO:0000256" key="6">
    <source>
        <dbReference type="ARBA" id="ARBA00023004"/>
    </source>
</evidence>
<organism evidence="10 11">
    <name type="scientific">candidate division WOR-3 bacterium JGI_Cruoil_03_44_89</name>
    <dbReference type="NCBI Taxonomy" id="1973748"/>
    <lineage>
        <taxon>Bacteria</taxon>
        <taxon>Bacteria division WOR-3</taxon>
    </lineage>
</organism>
<evidence type="ECO:0000313" key="11">
    <source>
        <dbReference type="Proteomes" id="UP000215215"/>
    </source>
</evidence>
<dbReference type="GO" id="GO:0046872">
    <property type="term" value="F:metal ion binding"/>
    <property type="evidence" value="ECO:0007669"/>
    <property type="project" value="UniProtKB-KW"/>
</dbReference>
<dbReference type="SUPFAM" id="SSF53383">
    <property type="entry name" value="PLP-dependent transferases"/>
    <property type="match status" value="1"/>
</dbReference>
<evidence type="ECO:0000256" key="4">
    <source>
        <dbReference type="ARBA" id="ARBA00022723"/>
    </source>
</evidence>
<protein>
    <submittedName>
        <fullName evidence="10">Cysteine desulfurase NifS</fullName>
    </submittedName>
</protein>
<feature type="domain" description="Aminotransferase class V" evidence="9">
    <location>
        <begin position="4"/>
        <end position="364"/>
    </location>
</feature>
<reference evidence="10 11" key="1">
    <citation type="submission" date="2017-07" db="EMBL/GenBank/DDBJ databases">
        <title>Recovery of genomes from metagenomes via a dereplication, aggregation, and scoring strategy.</title>
        <authorList>
            <person name="Sieber C.M."/>
            <person name="Probst A.J."/>
            <person name="Sharrar A."/>
            <person name="Thomas B.C."/>
            <person name="Hess M."/>
            <person name="Tringe S.G."/>
            <person name="Banfield J.F."/>
        </authorList>
    </citation>
    <scope>NUCLEOTIDE SEQUENCE [LARGE SCALE GENOMIC DNA]</scope>
    <source>
        <strain evidence="10">JGI_Cruoil_03_44_89</strain>
    </source>
</reference>
<keyword evidence="5" id="KW-0663">Pyridoxal phosphate</keyword>
<dbReference type="EMBL" id="NOZQ01000098">
    <property type="protein sequence ID" value="OYD15872.1"/>
    <property type="molecule type" value="Genomic_DNA"/>
</dbReference>
<gene>
    <name evidence="10" type="ORF">CH333_04770</name>
</gene>
<evidence type="ECO:0000256" key="2">
    <source>
        <dbReference type="ARBA" id="ARBA00006490"/>
    </source>
</evidence>
<comment type="cofactor">
    <cofactor evidence="1">
        <name>pyridoxal 5'-phosphate</name>
        <dbReference type="ChEBI" id="CHEBI:597326"/>
    </cofactor>
</comment>
<evidence type="ECO:0000256" key="7">
    <source>
        <dbReference type="ARBA" id="ARBA00023014"/>
    </source>
</evidence>
<dbReference type="InterPro" id="IPR015424">
    <property type="entry name" value="PyrdxlP-dep_Trfase"/>
</dbReference>
<comment type="caution">
    <text evidence="10">The sequence shown here is derived from an EMBL/GenBank/DDBJ whole genome shotgun (WGS) entry which is preliminary data.</text>
</comment>
<comment type="similarity">
    <text evidence="2">Belongs to the class-V pyridoxal-phosphate-dependent aminotransferase family. NifS/IscS subfamily.</text>
</comment>
<dbReference type="PANTHER" id="PTHR11601:SF34">
    <property type="entry name" value="CYSTEINE DESULFURASE"/>
    <property type="match status" value="1"/>
</dbReference>
<dbReference type="InterPro" id="IPR015421">
    <property type="entry name" value="PyrdxlP-dep_Trfase_major"/>
</dbReference>
<keyword evidence="4" id="KW-0479">Metal-binding</keyword>
<evidence type="ECO:0000256" key="8">
    <source>
        <dbReference type="ARBA" id="ARBA00050776"/>
    </source>
</evidence>
<evidence type="ECO:0000256" key="5">
    <source>
        <dbReference type="ARBA" id="ARBA00022898"/>
    </source>
</evidence>
<keyword evidence="3" id="KW-0808">Transferase</keyword>
<evidence type="ECO:0000256" key="1">
    <source>
        <dbReference type="ARBA" id="ARBA00001933"/>
    </source>
</evidence>
<dbReference type="FunFam" id="3.40.640.10:FF:000084">
    <property type="entry name" value="IscS-like cysteine desulfurase"/>
    <property type="match status" value="1"/>
</dbReference>
<comment type="catalytic activity">
    <reaction evidence="8">
        <text>(sulfur carrier)-H + L-cysteine = (sulfur carrier)-SH + L-alanine</text>
        <dbReference type="Rhea" id="RHEA:43892"/>
        <dbReference type="Rhea" id="RHEA-COMP:14737"/>
        <dbReference type="Rhea" id="RHEA-COMP:14739"/>
        <dbReference type="ChEBI" id="CHEBI:29917"/>
        <dbReference type="ChEBI" id="CHEBI:35235"/>
        <dbReference type="ChEBI" id="CHEBI:57972"/>
        <dbReference type="ChEBI" id="CHEBI:64428"/>
        <dbReference type="EC" id="2.8.1.7"/>
    </reaction>
</comment>
<dbReference type="AlphaFoldDB" id="A0A235BUH2"/>